<organism evidence="2 3">
    <name type="scientific">Paspalum notatum var. saurae</name>
    <dbReference type="NCBI Taxonomy" id="547442"/>
    <lineage>
        <taxon>Eukaryota</taxon>
        <taxon>Viridiplantae</taxon>
        <taxon>Streptophyta</taxon>
        <taxon>Embryophyta</taxon>
        <taxon>Tracheophyta</taxon>
        <taxon>Spermatophyta</taxon>
        <taxon>Magnoliopsida</taxon>
        <taxon>Liliopsida</taxon>
        <taxon>Poales</taxon>
        <taxon>Poaceae</taxon>
        <taxon>PACMAD clade</taxon>
        <taxon>Panicoideae</taxon>
        <taxon>Andropogonodae</taxon>
        <taxon>Paspaleae</taxon>
        <taxon>Paspalinae</taxon>
        <taxon>Paspalum</taxon>
    </lineage>
</organism>
<evidence type="ECO:0000313" key="3">
    <source>
        <dbReference type="Proteomes" id="UP001341281"/>
    </source>
</evidence>
<dbReference type="InterPro" id="IPR012337">
    <property type="entry name" value="RNaseH-like_sf"/>
</dbReference>
<dbReference type="InterPro" id="IPR007021">
    <property type="entry name" value="DUF659"/>
</dbReference>
<gene>
    <name evidence="2" type="ORF">U9M48_004100</name>
</gene>
<name>A0AAQ3PJE8_PASNO</name>
<dbReference type="AlphaFoldDB" id="A0AAQ3PJE8"/>
<dbReference type="Proteomes" id="UP001341281">
    <property type="component" value="Chromosome 01"/>
</dbReference>
<dbReference type="PANTHER" id="PTHR32166">
    <property type="entry name" value="OSJNBA0013A04.12 PROTEIN"/>
    <property type="match status" value="1"/>
</dbReference>
<feature type="domain" description="DUF659" evidence="1">
    <location>
        <begin position="144"/>
        <end position="261"/>
    </location>
</feature>
<protein>
    <recommendedName>
        <fullName evidence="1">DUF659 domain-containing protein</fullName>
    </recommendedName>
</protein>
<sequence length="328" mass="37184">MLDAFDEKKSAKLDAQVKFRQQVNVNGNNNEDCVEMEVVGEVDVQGDSTVAASTLVPKKPKNKGPLDSYCMRPEQARAKGKHLQTTMNQHFKYIADWFYQAAIPHNTVLLDSFDLMLEAIGQFGPGFKKPSPYMLGTPLLNKHEFLQVQKEQWSSIGCSIMTDALDRSAWKKLNELGCSLGVYFLDAIDASLEVHNDKYIYSLVSSCIDEVGPEKVVQVLLRVKYPHIFWTSCAAHCIDLMLEDIGKISMVHNMIQDGKSITNLLYRHVRLLALMQQFTNGDLVRAGTTRFATSYLNLRSLYDKRNELKQWFASKDWAESSWSKQKAG</sequence>
<dbReference type="EMBL" id="CP144745">
    <property type="protein sequence ID" value="WVZ53114.1"/>
    <property type="molecule type" value="Genomic_DNA"/>
</dbReference>
<keyword evidence="3" id="KW-1185">Reference proteome</keyword>
<reference evidence="2 3" key="1">
    <citation type="submission" date="2024-02" db="EMBL/GenBank/DDBJ databases">
        <title>High-quality chromosome-scale genome assembly of Pensacola bahiagrass (Paspalum notatum Flugge var. saurae).</title>
        <authorList>
            <person name="Vega J.M."/>
            <person name="Podio M."/>
            <person name="Orjuela J."/>
            <person name="Siena L.A."/>
            <person name="Pessino S.C."/>
            <person name="Combes M.C."/>
            <person name="Mariac C."/>
            <person name="Albertini E."/>
            <person name="Pupilli F."/>
            <person name="Ortiz J.P.A."/>
            <person name="Leblanc O."/>
        </authorList>
    </citation>
    <scope>NUCLEOTIDE SEQUENCE [LARGE SCALE GENOMIC DNA]</scope>
    <source>
        <strain evidence="2">R1</strain>
        <tissue evidence="2">Leaf</tissue>
    </source>
</reference>
<accession>A0AAQ3PJE8</accession>
<evidence type="ECO:0000313" key="2">
    <source>
        <dbReference type="EMBL" id="WVZ53114.1"/>
    </source>
</evidence>
<evidence type="ECO:0000259" key="1">
    <source>
        <dbReference type="Pfam" id="PF04937"/>
    </source>
</evidence>
<dbReference type="Pfam" id="PF04937">
    <property type="entry name" value="DUF659"/>
    <property type="match status" value="1"/>
</dbReference>
<proteinExistence type="predicted"/>
<dbReference type="PANTHER" id="PTHR32166:SF74">
    <property type="entry name" value="OS05G0256350 PROTEIN"/>
    <property type="match status" value="1"/>
</dbReference>
<dbReference type="SUPFAM" id="SSF53098">
    <property type="entry name" value="Ribonuclease H-like"/>
    <property type="match status" value="1"/>
</dbReference>